<name>A0AC61DHA0_9FIRM</name>
<proteinExistence type="predicted"/>
<reference evidence="1" key="1">
    <citation type="submission" date="2017-10" db="EMBL/GenBank/DDBJ databases">
        <title>Genome sequence of cellulolytic Lachnospiraceae bacterium XHS1971 isolated from hotspring sediment.</title>
        <authorList>
            <person name="Vasudevan G."/>
            <person name="Joshi A.J."/>
            <person name="Hivarkar S."/>
            <person name="Lanjekar V.B."/>
            <person name="Dhakephalkar P.K."/>
            <person name="Dagar S."/>
        </authorList>
    </citation>
    <scope>NUCLEOTIDE SEQUENCE</scope>
    <source>
        <strain evidence="1">XHS1971</strain>
    </source>
</reference>
<gene>
    <name evidence="1" type="ORF">CS063_00095</name>
</gene>
<organism evidence="1 2">
    <name type="scientific">Sporanaerobium hydrogeniformans</name>
    <dbReference type="NCBI Taxonomy" id="3072179"/>
    <lineage>
        <taxon>Bacteria</taxon>
        <taxon>Bacillati</taxon>
        <taxon>Bacillota</taxon>
        <taxon>Clostridia</taxon>
        <taxon>Lachnospirales</taxon>
        <taxon>Lachnospiraceae</taxon>
        <taxon>Sporanaerobium</taxon>
    </lineage>
</organism>
<dbReference type="Proteomes" id="UP000224460">
    <property type="component" value="Unassembled WGS sequence"/>
</dbReference>
<keyword evidence="2" id="KW-1185">Reference proteome</keyword>
<evidence type="ECO:0000313" key="2">
    <source>
        <dbReference type="Proteomes" id="UP000224460"/>
    </source>
</evidence>
<protein>
    <submittedName>
        <fullName evidence="1">Uncharacterized protein</fullName>
    </submittedName>
</protein>
<evidence type="ECO:0000313" key="1">
    <source>
        <dbReference type="EMBL" id="PHV71917.1"/>
    </source>
</evidence>
<accession>A0AC61DHA0</accession>
<sequence length="278" mass="30440">MTLETLNYNTDSGADAIKKLDRNQRALKNQVENVSVEVIDNLTSMDIDKPLSARQGKVLDDKIILLQDDVSDMNDVGIEGSLANKINNCSADGGLVTAENLNNIALKQGFYSVSNTVATTVLGTTQSYGYEVIVSAYNKNSYASQIWIRNVVNEVYSRQYNGTTWTWKPIATTEKTDISNAFLNGWSNYGNGYMGAMVEKNGNKITCSGIIKSGTLTAGTYLFKLPTGFIPSTRQITFMVSTTGTLVALDVQTNGNVQIPFTVTLANWFSLNTFEIEL</sequence>
<comment type="caution">
    <text evidence="1">The sequence shown here is derived from an EMBL/GenBank/DDBJ whole genome shotgun (WGS) entry which is preliminary data.</text>
</comment>
<dbReference type="EMBL" id="PEDL01000001">
    <property type="protein sequence ID" value="PHV71917.1"/>
    <property type="molecule type" value="Genomic_DNA"/>
</dbReference>